<feature type="transmembrane region" description="Helical" evidence="1">
    <location>
        <begin position="12"/>
        <end position="40"/>
    </location>
</feature>
<gene>
    <name evidence="2" type="ORF">Sradi_5226900</name>
</gene>
<reference evidence="2" key="2">
    <citation type="journal article" date="2024" name="Plant">
        <title>Genomic evolution and insights into agronomic trait innovations of Sesamum species.</title>
        <authorList>
            <person name="Miao H."/>
            <person name="Wang L."/>
            <person name="Qu L."/>
            <person name="Liu H."/>
            <person name="Sun Y."/>
            <person name="Le M."/>
            <person name="Wang Q."/>
            <person name="Wei S."/>
            <person name="Zheng Y."/>
            <person name="Lin W."/>
            <person name="Duan Y."/>
            <person name="Cao H."/>
            <person name="Xiong S."/>
            <person name="Wang X."/>
            <person name="Wei L."/>
            <person name="Li C."/>
            <person name="Ma Q."/>
            <person name="Ju M."/>
            <person name="Zhao R."/>
            <person name="Li G."/>
            <person name="Mu C."/>
            <person name="Tian Q."/>
            <person name="Mei H."/>
            <person name="Zhang T."/>
            <person name="Gao T."/>
            <person name="Zhang H."/>
        </authorList>
    </citation>
    <scope>NUCLEOTIDE SEQUENCE</scope>
    <source>
        <strain evidence="2">G02</strain>
    </source>
</reference>
<evidence type="ECO:0000313" key="2">
    <source>
        <dbReference type="EMBL" id="KAL0319654.1"/>
    </source>
</evidence>
<dbReference type="AlphaFoldDB" id="A0AAW2LKF1"/>
<keyword evidence="1" id="KW-0472">Membrane</keyword>
<organism evidence="2">
    <name type="scientific">Sesamum radiatum</name>
    <name type="common">Black benniseed</name>
    <dbReference type="NCBI Taxonomy" id="300843"/>
    <lineage>
        <taxon>Eukaryota</taxon>
        <taxon>Viridiplantae</taxon>
        <taxon>Streptophyta</taxon>
        <taxon>Embryophyta</taxon>
        <taxon>Tracheophyta</taxon>
        <taxon>Spermatophyta</taxon>
        <taxon>Magnoliopsida</taxon>
        <taxon>eudicotyledons</taxon>
        <taxon>Gunneridae</taxon>
        <taxon>Pentapetalae</taxon>
        <taxon>asterids</taxon>
        <taxon>lamiids</taxon>
        <taxon>Lamiales</taxon>
        <taxon>Pedaliaceae</taxon>
        <taxon>Sesamum</taxon>
    </lineage>
</organism>
<keyword evidence="1" id="KW-1133">Transmembrane helix</keyword>
<keyword evidence="1" id="KW-0812">Transmembrane</keyword>
<accession>A0AAW2LKF1</accession>
<dbReference type="EMBL" id="JACGWJ010000024">
    <property type="protein sequence ID" value="KAL0319654.1"/>
    <property type="molecule type" value="Genomic_DNA"/>
</dbReference>
<sequence>MTRVPGSERLGYMLGLFGSVAGFLRLLAVAGGAIAVAMIFTRDIIAEGAAGWR</sequence>
<reference evidence="2" key="1">
    <citation type="submission" date="2020-06" db="EMBL/GenBank/DDBJ databases">
        <authorList>
            <person name="Li T."/>
            <person name="Hu X."/>
            <person name="Zhang T."/>
            <person name="Song X."/>
            <person name="Zhang H."/>
            <person name="Dai N."/>
            <person name="Sheng W."/>
            <person name="Hou X."/>
            <person name="Wei L."/>
        </authorList>
    </citation>
    <scope>NUCLEOTIDE SEQUENCE</scope>
    <source>
        <strain evidence="2">G02</strain>
        <tissue evidence="2">Leaf</tissue>
    </source>
</reference>
<name>A0AAW2LKF1_SESRA</name>
<evidence type="ECO:0000256" key="1">
    <source>
        <dbReference type="SAM" id="Phobius"/>
    </source>
</evidence>
<proteinExistence type="predicted"/>
<comment type="caution">
    <text evidence="2">The sequence shown here is derived from an EMBL/GenBank/DDBJ whole genome shotgun (WGS) entry which is preliminary data.</text>
</comment>
<protein>
    <submittedName>
        <fullName evidence="2">Uncharacterized protein</fullName>
    </submittedName>
</protein>